<dbReference type="Proteomes" id="UP000050525">
    <property type="component" value="Unassembled WGS sequence"/>
</dbReference>
<reference evidence="2 3" key="1">
    <citation type="journal article" date="2012" name="Genome Biol.">
        <title>Sequencing three crocodilian genomes to illuminate the evolution of archosaurs and amniotes.</title>
        <authorList>
            <person name="St John J.A."/>
            <person name="Braun E.L."/>
            <person name="Isberg S.R."/>
            <person name="Miles L.G."/>
            <person name="Chong A.Y."/>
            <person name="Gongora J."/>
            <person name="Dalzell P."/>
            <person name="Moran C."/>
            <person name="Bed'hom B."/>
            <person name="Abzhanov A."/>
            <person name="Burgess S.C."/>
            <person name="Cooksey A.M."/>
            <person name="Castoe T.A."/>
            <person name="Crawford N.G."/>
            <person name="Densmore L.D."/>
            <person name="Drew J.C."/>
            <person name="Edwards S.V."/>
            <person name="Faircloth B.C."/>
            <person name="Fujita M.K."/>
            <person name="Greenwold M.J."/>
            <person name="Hoffmann F.G."/>
            <person name="Howard J.M."/>
            <person name="Iguchi T."/>
            <person name="Janes D.E."/>
            <person name="Khan S.Y."/>
            <person name="Kohno S."/>
            <person name="de Koning A.J."/>
            <person name="Lance S.L."/>
            <person name="McCarthy F.M."/>
            <person name="McCormack J.E."/>
            <person name="Merchant M.E."/>
            <person name="Peterson D.G."/>
            <person name="Pollock D.D."/>
            <person name="Pourmand N."/>
            <person name="Raney B.J."/>
            <person name="Roessler K.A."/>
            <person name="Sanford J.R."/>
            <person name="Sawyer R.H."/>
            <person name="Schmidt C.J."/>
            <person name="Triplett E.W."/>
            <person name="Tuberville T.D."/>
            <person name="Venegas-Anaya M."/>
            <person name="Howard J.T."/>
            <person name="Jarvis E.D."/>
            <person name="Guillette L.J.Jr."/>
            <person name="Glenn T.C."/>
            <person name="Green R.E."/>
            <person name="Ray D.A."/>
        </authorList>
    </citation>
    <scope>NUCLEOTIDE SEQUENCE [LARGE SCALE GENOMIC DNA]</scope>
    <source>
        <strain evidence="2">KSC_2009_1</strain>
    </source>
</reference>
<comment type="caution">
    <text evidence="2">The sequence shown here is derived from an EMBL/GenBank/DDBJ whole genome shotgun (WGS) entry which is preliminary data.</text>
</comment>
<gene>
    <name evidence="2" type="ORF">Y1Q_0011662</name>
</gene>
<evidence type="ECO:0000313" key="3">
    <source>
        <dbReference type="Proteomes" id="UP000050525"/>
    </source>
</evidence>
<protein>
    <submittedName>
        <fullName evidence="2">Uncharacterized protein</fullName>
    </submittedName>
</protein>
<dbReference type="AlphaFoldDB" id="A0A151M0M5"/>
<evidence type="ECO:0000256" key="1">
    <source>
        <dbReference type="SAM" id="MobiDB-lite"/>
    </source>
</evidence>
<dbReference type="EMBL" id="AKHW03006853">
    <property type="protein sequence ID" value="KYO18068.1"/>
    <property type="molecule type" value="Genomic_DNA"/>
</dbReference>
<evidence type="ECO:0000313" key="2">
    <source>
        <dbReference type="EMBL" id="KYO18068.1"/>
    </source>
</evidence>
<feature type="compositionally biased region" description="Basic and acidic residues" evidence="1">
    <location>
        <begin position="11"/>
        <end position="23"/>
    </location>
</feature>
<proteinExistence type="predicted"/>
<feature type="region of interest" description="Disordered" evidence="1">
    <location>
        <begin position="1"/>
        <end position="24"/>
    </location>
</feature>
<accession>A0A151M0M5</accession>
<keyword evidence="3" id="KW-1185">Reference proteome</keyword>
<name>A0A151M0M5_ALLMI</name>
<organism evidence="2 3">
    <name type="scientific">Alligator mississippiensis</name>
    <name type="common">American alligator</name>
    <dbReference type="NCBI Taxonomy" id="8496"/>
    <lineage>
        <taxon>Eukaryota</taxon>
        <taxon>Metazoa</taxon>
        <taxon>Chordata</taxon>
        <taxon>Craniata</taxon>
        <taxon>Vertebrata</taxon>
        <taxon>Euteleostomi</taxon>
        <taxon>Archelosauria</taxon>
        <taxon>Archosauria</taxon>
        <taxon>Crocodylia</taxon>
        <taxon>Alligatoridae</taxon>
        <taxon>Alligatorinae</taxon>
        <taxon>Alligator</taxon>
    </lineage>
</organism>
<sequence>MPSTQQTHQGNGKEGRRGGEELGKSCPVGMECAELSQLESTYGKKYLGSLVFRNIRSHISIRMSYNTLFKTENRARRTAMEDHGKKLLQ</sequence>